<dbReference type="RefSeq" id="WP_188586203.1">
    <property type="nucleotide sequence ID" value="NZ_BMGC01000009.1"/>
</dbReference>
<gene>
    <name evidence="2" type="ORF">GCM10011489_17370</name>
</gene>
<keyword evidence="1" id="KW-0732">Signal</keyword>
<feature type="chain" id="PRO_5038429347" description="MspA protein" evidence="1">
    <location>
        <begin position="23"/>
        <end position="159"/>
    </location>
</feature>
<dbReference type="EMBL" id="BMGC01000009">
    <property type="protein sequence ID" value="GGB29730.1"/>
    <property type="molecule type" value="Genomic_DNA"/>
</dbReference>
<keyword evidence="3" id="KW-1185">Reference proteome</keyword>
<dbReference type="Proteomes" id="UP000621454">
    <property type="component" value="Unassembled WGS sequence"/>
</dbReference>
<name>A0A916T4W8_9ACTN</name>
<proteinExistence type="predicted"/>
<reference evidence="2" key="2">
    <citation type="submission" date="2020-09" db="EMBL/GenBank/DDBJ databases">
        <authorList>
            <person name="Sun Q."/>
            <person name="Zhou Y."/>
        </authorList>
    </citation>
    <scope>NUCLEOTIDE SEQUENCE</scope>
    <source>
        <strain evidence="2">CGMCC 1.12827</strain>
    </source>
</reference>
<feature type="signal peptide" evidence="1">
    <location>
        <begin position="1"/>
        <end position="22"/>
    </location>
</feature>
<accession>A0A916T4W8</accession>
<evidence type="ECO:0000313" key="3">
    <source>
        <dbReference type="Proteomes" id="UP000621454"/>
    </source>
</evidence>
<protein>
    <recommendedName>
        <fullName evidence="4">MspA protein</fullName>
    </recommendedName>
</protein>
<comment type="caution">
    <text evidence="2">The sequence shown here is derived from an EMBL/GenBank/DDBJ whole genome shotgun (WGS) entry which is preliminary data.</text>
</comment>
<dbReference type="AlphaFoldDB" id="A0A916T4W8"/>
<evidence type="ECO:0000256" key="1">
    <source>
        <dbReference type="SAM" id="SignalP"/>
    </source>
</evidence>
<evidence type="ECO:0000313" key="2">
    <source>
        <dbReference type="EMBL" id="GGB29730.1"/>
    </source>
</evidence>
<reference evidence="2" key="1">
    <citation type="journal article" date="2014" name="Int. J. Syst. Evol. Microbiol.">
        <title>Complete genome sequence of Corynebacterium casei LMG S-19264T (=DSM 44701T), isolated from a smear-ripened cheese.</title>
        <authorList>
            <consortium name="US DOE Joint Genome Institute (JGI-PGF)"/>
            <person name="Walter F."/>
            <person name="Albersmeier A."/>
            <person name="Kalinowski J."/>
            <person name="Ruckert C."/>
        </authorList>
    </citation>
    <scope>NUCLEOTIDE SEQUENCE</scope>
    <source>
        <strain evidence="2">CGMCC 1.12827</strain>
    </source>
</reference>
<sequence length="159" mass="16724">MKISNKFTTRRAATAAVGIAVAAGATVAGVGLANAGTLPVTHPGEPTTAMTITNHTNRYEWLAGATNGGQQWVNAPQEVLAPGASETVVSVAPNSPYMTDFVNYHVGAFGPIATYELENVRGDVNTAMTGMSGYGSGGYWIHANIDSWYPNVNVSYDQW</sequence>
<evidence type="ECO:0008006" key="4">
    <source>
        <dbReference type="Google" id="ProtNLM"/>
    </source>
</evidence>
<organism evidence="2 3">
    <name type="scientific">Gordonia jinhuaensis</name>
    <dbReference type="NCBI Taxonomy" id="1517702"/>
    <lineage>
        <taxon>Bacteria</taxon>
        <taxon>Bacillati</taxon>
        <taxon>Actinomycetota</taxon>
        <taxon>Actinomycetes</taxon>
        <taxon>Mycobacteriales</taxon>
        <taxon>Gordoniaceae</taxon>
        <taxon>Gordonia</taxon>
    </lineage>
</organism>